<organism evidence="1 2">
    <name type="scientific">Methylophilales bacterium HTCC2181</name>
    <dbReference type="NCBI Taxonomy" id="383631"/>
    <lineage>
        <taxon>Bacteria</taxon>
        <taxon>Pseudomonadati</taxon>
        <taxon>Pseudomonadota</taxon>
        <taxon>Betaproteobacteria</taxon>
        <taxon>Nitrosomonadales</taxon>
        <taxon>OM43 clade</taxon>
    </lineage>
</organism>
<dbReference type="Gene3D" id="1.10.10.1710">
    <property type="entry name" value="Deoxyribodipyrimidine photolyase-related"/>
    <property type="match status" value="1"/>
</dbReference>
<gene>
    <name evidence="1" type="ORF">MB2181_00810</name>
</gene>
<dbReference type="PANTHER" id="PTHR38657">
    <property type="entry name" value="SLR1343 PROTEIN"/>
    <property type="match status" value="1"/>
</dbReference>
<dbReference type="SUPFAM" id="SSF48173">
    <property type="entry name" value="Cryptochrome/photolyase FAD-binding domain"/>
    <property type="match status" value="1"/>
</dbReference>
<accession>A0P4V9</accession>
<keyword evidence="2" id="KW-1185">Reference proteome</keyword>
<dbReference type="AlphaFoldDB" id="A0P4V9"/>
<evidence type="ECO:0000313" key="2">
    <source>
        <dbReference type="Proteomes" id="UP000054262"/>
    </source>
</evidence>
<dbReference type="Gene3D" id="1.25.40.80">
    <property type="match status" value="1"/>
</dbReference>
<sequence length="512" mass="60445">MDKIMKKLRLILGDQLNINHSWFDYPDDDCIYVMMEIKQETSYVLHHIQKILAIFSAMRAFSSLLEKKKFQVFYIKISDQENQHNFLDNLRAIIHQKKIDVLEFQDPDEHRLDLLLGQLKHSLNIPVERISTEHFLTSRDEVGLFFTDKKQWRMESFYRYMRIKHEVLIEGGSPIGGKWNYDASNRMRWDGKPPEPEDSRPKHNHKELLEEINSVNIEHFGEANAENFRWPIDRKESFALLEQFIKNNLRYFGDFQDAMHSDSWRLFHSFLSFSLNTKMLAPLEVIKMVEVSYLEDSIPLNAVEGFIRQILGWREYIRGIYWAKMPEYSHLNYFNYDTDLPKWFWTGKTKMNCLASSITQSLTHSYAHHIQRLMVIGNFSLLAGIDPQKVHYWYLGIYIDAFEWVELPNTIGMSQYADGGLLATKPYVSSAAYINKMSNYCSSCSYNFKERIGNNACPFNSMYWNFFERHKDKLSKNPRLGIVNSQLKKMNAEDKDAITKQAKSYLDNLNEL</sequence>
<evidence type="ECO:0008006" key="3">
    <source>
        <dbReference type="Google" id="ProtNLM"/>
    </source>
</evidence>
<protein>
    <recommendedName>
        <fullName evidence="3">Deoxyribodipyrimidine photolyase-related protein</fullName>
    </recommendedName>
</protein>
<dbReference type="Proteomes" id="UP000054262">
    <property type="component" value="Unassembled WGS sequence"/>
</dbReference>
<proteinExistence type="predicted"/>
<dbReference type="InterPro" id="IPR052551">
    <property type="entry name" value="UV-DNA_repair_photolyase"/>
</dbReference>
<dbReference type="EMBL" id="AAUX01000001">
    <property type="protein sequence ID" value="EAV46569.1"/>
    <property type="molecule type" value="Genomic_DNA"/>
</dbReference>
<dbReference type="InterPro" id="IPR014729">
    <property type="entry name" value="Rossmann-like_a/b/a_fold"/>
</dbReference>
<dbReference type="PANTHER" id="PTHR38657:SF1">
    <property type="entry name" value="SLR1343 PROTEIN"/>
    <property type="match status" value="1"/>
</dbReference>
<dbReference type="Gene3D" id="3.40.50.620">
    <property type="entry name" value="HUPs"/>
    <property type="match status" value="1"/>
</dbReference>
<dbReference type="InterPro" id="IPR036134">
    <property type="entry name" value="Crypto/Photolyase_FAD-like_sf"/>
</dbReference>
<dbReference type="OrthoDB" id="5288100at2"/>
<evidence type="ECO:0000313" key="1">
    <source>
        <dbReference type="EMBL" id="EAV46569.1"/>
    </source>
</evidence>
<name>A0P4V9_9PROT</name>
<dbReference type="Gene3D" id="1.10.579.10">
    <property type="entry name" value="DNA Cyclobutane Dipyrimidine Photolyase, subunit A, domain 3"/>
    <property type="match status" value="1"/>
</dbReference>
<comment type="caution">
    <text evidence="1">The sequence shown here is derived from an EMBL/GenBank/DDBJ whole genome shotgun (WGS) entry which is preliminary data.</text>
</comment>
<reference evidence="1 2" key="1">
    <citation type="submission" date="2006-11" db="EMBL/GenBank/DDBJ databases">
        <authorList>
            <person name="Giovannoni S."/>
            <person name="Vergin K."/>
            <person name="Ferriera S."/>
            <person name="Johnson J."/>
            <person name="Kravitz S."/>
            <person name="Beeson K."/>
            <person name="Sutton G."/>
            <person name="Rogers Y.-H."/>
            <person name="Friedman R."/>
            <person name="Frazier M."/>
            <person name="Venter J.C."/>
        </authorList>
    </citation>
    <scope>NUCLEOTIDE SEQUENCE [LARGE SCALE GENOMIC DNA]</scope>
    <source>
        <strain evidence="1 2">HTCC2181</strain>
    </source>
</reference>
<dbReference type="Pfam" id="PF04244">
    <property type="entry name" value="DPRP"/>
    <property type="match status" value="1"/>
</dbReference>
<dbReference type="InterPro" id="IPR007357">
    <property type="entry name" value="PhrB-like"/>
</dbReference>